<gene>
    <name evidence="1" type="ORF">METZ01_LOCUS448539</name>
</gene>
<reference evidence="1" key="1">
    <citation type="submission" date="2018-05" db="EMBL/GenBank/DDBJ databases">
        <authorList>
            <person name="Lanie J.A."/>
            <person name="Ng W.-L."/>
            <person name="Kazmierczak K.M."/>
            <person name="Andrzejewski T.M."/>
            <person name="Davidsen T.M."/>
            <person name="Wayne K.J."/>
            <person name="Tettelin H."/>
            <person name="Glass J.I."/>
            <person name="Rusch D."/>
            <person name="Podicherti R."/>
            <person name="Tsui H.-C.T."/>
            <person name="Winkler M.E."/>
        </authorList>
    </citation>
    <scope>NUCLEOTIDE SEQUENCE</scope>
</reference>
<organism evidence="1">
    <name type="scientific">marine metagenome</name>
    <dbReference type="NCBI Taxonomy" id="408172"/>
    <lineage>
        <taxon>unclassified sequences</taxon>
        <taxon>metagenomes</taxon>
        <taxon>ecological metagenomes</taxon>
    </lineage>
</organism>
<dbReference type="EMBL" id="UINC01184459">
    <property type="protein sequence ID" value="SVD95685.1"/>
    <property type="molecule type" value="Genomic_DNA"/>
</dbReference>
<evidence type="ECO:0000313" key="1">
    <source>
        <dbReference type="EMBL" id="SVD95685.1"/>
    </source>
</evidence>
<dbReference type="AlphaFoldDB" id="A0A382ZKT1"/>
<protein>
    <submittedName>
        <fullName evidence="1">Uncharacterized protein</fullName>
    </submittedName>
</protein>
<feature type="non-terminal residue" evidence="1">
    <location>
        <position position="45"/>
    </location>
</feature>
<proteinExistence type="predicted"/>
<accession>A0A382ZKT1</accession>
<name>A0A382ZKT1_9ZZZZ</name>
<sequence>MMINWRLIAEIGQANDIKRSPEVDAIPHTLAGGIKHALVRGDRTT</sequence>